<dbReference type="EMBL" id="SMTF01000010">
    <property type="protein sequence ID" value="TDK23148.1"/>
    <property type="molecule type" value="Genomic_DNA"/>
</dbReference>
<name>A0A4V6PLM2_9GAMM</name>
<dbReference type="PROSITE" id="PS51186">
    <property type="entry name" value="GNAT"/>
    <property type="match status" value="1"/>
</dbReference>
<dbReference type="GO" id="GO:0016747">
    <property type="term" value="F:acyltransferase activity, transferring groups other than amino-acyl groups"/>
    <property type="evidence" value="ECO:0007669"/>
    <property type="project" value="InterPro"/>
</dbReference>
<keyword evidence="2" id="KW-0808">Transferase</keyword>
<dbReference type="InterPro" id="IPR016181">
    <property type="entry name" value="Acyl_CoA_acyltransferase"/>
</dbReference>
<dbReference type="Gene3D" id="3.40.630.30">
    <property type="match status" value="1"/>
</dbReference>
<organism evidence="2 3">
    <name type="scientific">Luteimonas aestuarii</name>
    <dbReference type="NCBI Taxonomy" id="453837"/>
    <lineage>
        <taxon>Bacteria</taxon>
        <taxon>Pseudomonadati</taxon>
        <taxon>Pseudomonadota</taxon>
        <taxon>Gammaproteobacteria</taxon>
        <taxon>Lysobacterales</taxon>
        <taxon>Lysobacteraceae</taxon>
        <taxon>Luteimonas</taxon>
    </lineage>
</organism>
<dbReference type="CDD" id="cd04301">
    <property type="entry name" value="NAT_SF"/>
    <property type="match status" value="1"/>
</dbReference>
<reference evidence="2 3" key="1">
    <citation type="submission" date="2019-03" db="EMBL/GenBank/DDBJ databases">
        <title>Luteimonas zhaokaii sp.nov., isolated from the rectal contents of Plateau pika in Yushu, Qinghai Province, China.</title>
        <authorList>
            <person name="Zhang G."/>
        </authorList>
    </citation>
    <scope>NUCLEOTIDE SEQUENCE [LARGE SCALE GENOMIC DNA]</scope>
    <source>
        <strain evidence="2 3">B9</strain>
    </source>
</reference>
<proteinExistence type="predicted"/>
<dbReference type="AlphaFoldDB" id="A0A4V6PLM2"/>
<evidence type="ECO:0000313" key="3">
    <source>
        <dbReference type="Proteomes" id="UP000294796"/>
    </source>
</evidence>
<keyword evidence="3" id="KW-1185">Reference proteome</keyword>
<comment type="caution">
    <text evidence="2">The sequence shown here is derived from an EMBL/GenBank/DDBJ whole genome shotgun (WGS) entry which is preliminary data.</text>
</comment>
<dbReference type="OrthoDB" id="5983504at2"/>
<protein>
    <submittedName>
        <fullName evidence="2">GNAT family N-acetyltransferase</fullName>
    </submittedName>
</protein>
<sequence length="273" mass="29998">MPTATKRSSASRTTSARNCWRSTRNCRWRFEPAPARRCPCVPATIAGTTAAAATGIGMNRVAARLGIELHHVQFLRRPADHAPAVPLPGGVRLAEWGVDDTARICTDAHVHGQMRSEARMRARFTHGLRYLVLEHDGDVVAWCWVAAGVPRYIDELCRQVDMAPGQAWVRDAFVAPAQRGRRLLTAMLDAISTHLGGGIEYFSDVEASNQASLRAHLAAGFVACAAVRSAAGTHWRLRPVPPASLPSVDASRPTQRLLWLDARERERHRKLIA</sequence>
<accession>A0A4V6PLM2</accession>
<evidence type="ECO:0000259" key="1">
    <source>
        <dbReference type="PROSITE" id="PS51186"/>
    </source>
</evidence>
<feature type="domain" description="N-acetyltransferase" evidence="1">
    <location>
        <begin position="89"/>
        <end position="242"/>
    </location>
</feature>
<dbReference type="InterPro" id="IPR000182">
    <property type="entry name" value="GNAT_dom"/>
</dbReference>
<dbReference type="Pfam" id="PF00583">
    <property type="entry name" value="Acetyltransf_1"/>
    <property type="match status" value="1"/>
</dbReference>
<dbReference type="SUPFAM" id="SSF55729">
    <property type="entry name" value="Acyl-CoA N-acyltransferases (Nat)"/>
    <property type="match status" value="1"/>
</dbReference>
<evidence type="ECO:0000313" key="2">
    <source>
        <dbReference type="EMBL" id="TDK23148.1"/>
    </source>
</evidence>
<gene>
    <name evidence="2" type="ORF">E2F46_12365</name>
</gene>
<dbReference type="Proteomes" id="UP000294796">
    <property type="component" value="Unassembled WGS sequence"/>
</dbReference>